<name>A0A316TXB4_9BASI</name>
<keyword evidence="9" id="KW-0479">Metal-binding</keyword>
<dbReference type="GO" id="GO:0005524">
    <property type="term" value="F:ATP binding"/>
    <property type="evidence" value="ECO:0007669"/>
    <property type="project" value="UniProtKB-KW"/>
</dbReference>
<dbReference type="InterPro" id="IPR043133">
    <property type="entry name" value="GTP-CH-I_C/QueF"/>
</dbReference>
<dbReference type="SUPFAM" id="SSF55083">
    <property type="entry name" value="6-hydroxymethyl-7,8-dihydropterin pyrophosphokinase, HPPK"/>
    <property type="match status" value="1"/>
</dbReference>
<dbReference type="SUPFAM" id="SSF55620">
    <property type="entry name" value="Tetrahydrobiopterin biosynthesis enzymes-like"/>
    <property type="match status" value="2"/>
</dbReference>
<dbReference type="Pfam" id="PF00809">
    <property type="entry name" value="Pterin_bind"/>
    <property type="match status" value="2"/>
</dbReference>
<evidence type="ECO:0000256" key="8">
    <source>
        <dbReference type="ARBA" id="ARBA00022679"/>
    </source>
</evidence>
<dbReference type="PANTHER" id="PTHR20941">
    <property type="entry name" value="FOLATE SYNTHESIS PROTEINS"/>
    <property type="match status" value="1"/>
</dbReference>
<dbReference type="CDD" id="cd00534">
    <property type="entry name" value="DHNA_DHNTPE"/>
    <property type="match status" value="1"/>
</dbReference>
<dbReference type="CDD" id="cd00483">
    <property type="entry name" value="HPPK"/>
    <property type="match status" value="1"/>
</dbReference>
<dbReference type="EMBL" id="KZ819338">
    <property type="protein sequence ID" value="PWN18059.1"/>
    <property type="molecule type" value="Genomic_DNA"/>
</dbReference>
<dbReference type="GO" id="GO:0046872">
    <property type="term" value="F:metal ion binding"/>
    <property type="evidence" value="ECO:0007669"/>
    <property type="project" value="UniProtKB-KW"/>
</dbReference>
<dbReference type="STRING" id="1684307.A0A316TXB4"/>
<dbReference type="PROSITE" id="PS50972">
    <property type="entry name" value="PTERIN_BINDING"/>
    <property type="match status" value="1"/>
</dbReference>
<keyword evidence="11" id="KW-0418">Kinase</keyword>
<feature type="domain" description="Pterin-binding" evidence="17">
    <location>
        <begin position="537"/>
        <end position="880"/>
    </location>
</feature>
<comment type="similarity">
    <text evidence="7">In the C-terminal section; belongs to the DHPS family.</text>
</comment>
<dbReference type="NCBIfam" id="TIGR01498">
    <property type="entry name" value="folK"/>
    <property type="match status" value="1"/>
</dbReference>
<dbReference type="PANTHER" id="PTHR20941:SF1">
    <property type="entry name" value="FOLIC ACID SYNTHESIS PROTEIN FOL1"/>
    <property type="match status" value="1"/>
</dbReference>
<comment type="pathway">
    <text evidence="5">Cofactor biosynthesis; tetrahydrofolate biosynthesis; 2-amino-4-hydroxy-6-hydroxymethyl-7,8-dihydropteridine diphosphate from 7,8-dihydroneopterin triphosphate: step 4/4.</text>
</comment>
<dbReference type="InterPro" id="IPR035907">
    <property type="entry name" value="Hppk_sf"/>
</dbReference>
<dbReference type="GeneID" id="37015098"/>
<comment type="pathway">
    <text evidence="4">Cofactor biosynthesis; tetrahydrofolate biosynthesis; 7,8-dihydrofolate from 2-amino-4-hydroxy-6-hydroxymethyl-7,8-dihydropteridine diphosphate and 4-aminobenzoate: step 1/2.</text>
</comment>
<dbReference type="NCBIfam" id="TIGR00526">
    <property type="entry name" value="folB_dom"/>
    <property type="match status" value="2"/>
</dbReference>
<evidence type="ECO:0000256" key="11">
    <source>
        <dbReference type="ARBA" id="ARBA00022777"/>
    </source>
</evidence>
<evidence type="ECO:0000256" key="7">
    <source>
        <dbReference type="ARBA" id="ARBA00009951"/>
    </source>
</evidence>
<dbReference type="SUPFAM" id="SSF51717">
    <property type="entry name" value="Dihydropteroate synthetase-like"/>
    <property type="match status" value="2"/>
</dbReference>
<dbReference type="Gene3D" id="3.30.1130.10">
    <property type="match status" value="2"/>
</dbReference>
<organism evidence="18 19">
    <name type="scientific">Pseudomicrostroma glucosiphilum</name>
    <dbReference type="NCBI Taxonomy" id="1684307"/>
    <lineage>
        <taxon>Eukaryota</taxon>
        <taxon>Fungi</taxon>
        <taxon>Dikarya</taxon>
        <taxon>Basidiomycota</taxon>
        <taxon>Ustilaginomycotina</taxon>
        <taxon>Exobasidiomycetes</taxon>
        <taxon>Microstromatales</taxon>
        <taxon>Microstromatales incertae sedis</taxon>
        <taxon>Pseudomicrostroma</taxon>
    </lineage>
</organism>
<protein>
    <submittedName>
        <fullName evidence="18">Dihydropteroate synthase</fullName>
    </submittedName>
</protein>
<keyword evidence="14" id="KW-0289">Folate biosynthesis</keyword>
<dbReference type="InterPro" id="IPR045031">
    <property type="entry name" value="DHP_synth-like"/>
</dbReference>
<dbReference type="Gene3D" id="3.30.70.560">
    <property type="entry name" value="7,8-Dihydro-6-hydroxymethylpterin-pyrophosphokinase HPPK"/>
    <property type="match status" value="1"/>
</dbReference>
<evidence type="ECO:0000256" key="5">
    <source>
        <dbReference type="ARBA" id="ARBA00005051"/>
    </source>
</evidence>
<dbReference type="NCBIfam" id="TIGR01496">
    <property type="entry name" value="DHPS"/>
    <property type="match status" value="1"/>
</dbReference>
<evidence type="ECO:0000259" key="17">
    <source>
        <dbReference type="PROSITE" id="PS50972"/>
    </source>
</evidence>
<dbReference type="PROSITE" id="PS00793">
    <property type="entry name" value="DHPS_2"/>
    <property type="match status" value="1"/>
</dbReference>
<dbReference type="Pfam" id="PF02152">
    <property type="entry name" value="FolB"/>
    <property type="match status" value="2"/>
</dbReference>
<gene>
    <name evidence="18" type="ORF">BCV69DRAFT_285356</name>
</gene>
<comment type="catalytic activity">
    <reaction evidence="2">
        <text>6-hydroxymethyl-7,8-dihydropterin + ATP = (7,8-dihydropterin-6-yl)methyl diphosphate + AMP + H(+)</text>
        <dbReference type="Rhea" id="RHEA:11412"/>
        <dbReference type="ChEBI" id="CHEBI:15378"/>
        <dbReference type="ChEBI" id="CHEBI:30616"/>
        <dbReference type="ChEBI" id="CHEBI:44841"/>
        <dbReference type="ChEBI" id="CHEBI:72950"/>
        <dbReference type="ChEBI" id="CHEBI:456215"/>
        <dbReference type="EC" id="2.7.6.3"/>
    </reaction>
</comment>
<dbReference type="InterPro" id="IPR000489">
    <property type="entry name" value="Pterin-binding_dom"/>
</dbReference>
<evidence type="ECO:0000256" key="6">
    <source>
        <dbReference type="ARBA" id="ARBA00009640"/>
    </source>
</evidence>
<dbReference type="GO" id="GO:0005740">
    <property type="term" value="C:mitochondrial envelope"/>
    <property type="evidence" value="ECO:0007669"/>
    <property type="project" value="TreeGrafter"/>
</dbReference>
<dbReference type="PROSITE" id="PS00792">
    <property type="entry name" value="DHPS_1"/>
    <property type="match status" value="1"/>
</dbReference>
<comment type="catalytic activity">
    <reaction evidence="1">
        <text>(7,8-dihydropterin-6-yl)methyl diphosphate + 4-aminobenzoate = 7,8-dihydropteroate + diphosphate</text>
        <dbReference type="Rhea" id="RHEA:19949"/>
        <dbReference type="ChEBI" id="CHEBI:17836"/>
        <dbReference type="ChEBI" id="CHEBI:17839"/>
        <dbReference type="ChEBI" id="CHEBI:33019"/>
        <dbReference type="ChEBI" id="CHEBI:72950"/>
        <dbReference type="EC" id="2.5.1.15"/>
    </reaction>
</comment>
<sequence>MTSSASSSSAPQPLLPDSLHISQLSVRIPLGVDSWERLTPHQPVTLDIQVHTDVSKAGRSDHLPYSIHYGILVKEVEKHCEEAGREGGRRYRSLEGLADGIAKVCLFVCKAPKVTLKVQKPRSLLHARSAGVEIFRVAEDFEHSDGTPAKHGEDVADLHTLSLAPDSVSAIEDKVVVKDLLITTILGVNPWERVDKQVVKVNLTVFSGLERSHKVPSTVDTVTSPQNYRTIVRAITEHIESTNYKTVESLALSIARVAVVRNRVPKIRVRVDKPSAIMFADAAGCEVERDWRFFENEDLGRGEALPAASGFAKPTTAPLPTVAATTRPSSPTSTSEWHVAAIALGSNLGDRALNIERAVQALSSSPDCKLIDTSFLYDTSPMYYTDQPSFLNGACRIATRLSPERLLDLTQSIEVQLGRDKRGVPIKGPRRVDLDIVFYDRLEMSTERLTIPHPGVKEREFVLRPLADILPQYAHPTSRRSVQQLLNLLVNSEEYEPADVKRVMPLGRNRASAASASVGEQDGSASAAAFWTWGERTYLMGIINATPDSFSDGGDNLYVEAAIKTATSMVSQGVDILDVGGMSTAPNAVEVDEKEETARVVPVIKAIRAAGISTPISIDTFRAGVAQAALDAGADVINDVTGGERDVRILDVAREAGVPYILMHTRGDSKTMGRLASYPGGVVEGVCSELATRVQRALRRGVRRWNLVLDPGVGFAKDAEGNLDLIRGLARMTGGGGGAGLGGGAGAGAGAGMRGAIPGLITPEPATSRVVSPKVSTIDLPTSSNGAIAVKVNGSSSEVVPSSDFNDEDDEDPSHLPSSSLHAFPLLLGPSRKRFIGSLTGKEEPKDRVFGTAAACVAAVAGGVDILRVHDVPEMRDVVSMADAIYRRRGGGGEKKVKEGVE</sequence>
<evidence type="ECO:0000256" key="15">
    <source>
        <dbReference type="ARBA" id="ARBA00023268"/>
    </source>
</evidence>
<proteinExistence type="inferred from homology"/>
<evidence type="ECO:0000256" key="4">
    <source>
        <dbReference type="ARBA" id="ARBA00004763"/>
    </source>
</evidence>
<dbReference type="InterPro" id="IPR011005">
    <property type="entry name" value="Dihydropteroate_synth-like_sf"/>
</dbReference>
<keyword evidence="19" id="KW-1185">Reference proteome</keyword>
<accession>A0A316TXB4</accession>
<dbReference type="AlphaFoldDB" id="A0A316TXB4"/>
<dbReference type="OrthoDB" id="615426at2759"/>
<dbReference type="InterPro" id="IPR006157">
    <property type="entry name" value="FolB_dom"/>
</dbReference>
<evidence type="ECO:0000256" key="14">
    <source>
        <dbReference type="ARBA" id="ARBA00022909"/>
    </source>
</evidence>
<dbReference type="InterPro" id="IPR000550">
    <property type="entry name" value="Hppk"/>
</dbReference>
<evidence type="ECO:0000256" key="1">
    <source>
        <dbReference type="ARBA" id="ARBA00000012"/>
    </source>
</evidence>
<evidence type="ECO:0000313" key="19">
    <source>
        <dbReference type="Proteomes" id="UP000245942"/>
    </source>
</evidence>
<dbReference type="Gene3D" id="3.20.20.20">
    <property type="entry name" value="Dihydropteroate synthase-like"/>
    <property type="match status" value="1"/>
</dbReference>
<dbReference type="GO" id="GO:0004150">
    <property type="term" value="F:dihydroneopterin aldolase activity"/>
    <property type="evidence" value="ECO:0007669"/>
    <property type="project" value="InterPro"/>
</dbReference>
<evidence type="ECO:0000256" key="13">
    <source>
        <dbReference type="ARBA" id="ARBA00022842"/>
    </source>
</evidence>
<evidence type="ECO:0000313" key="18">
    <source>
        <dbReference type="EMBL" id="PWN18059.1"/>
    </source>
</evidence>
<keyword evidence="15" id="KW-0511">Multifunctional enzyme</keyword>
<dbReference type="GO" id="GO:0016301">
    <property type="term" value="F:kinase activity"/>
    <property type="evidence" value="ECO:0007669"/>
    <property type="project" value="UniProtKB-KW"/>
</dbReference>
<dbReference type="Pfam" id="PF01288">
    <property type="entry name" value="HPPK"/>
    <property type="match status" value="1"/>
</dbReference>
<evidence type="ECO:0000256" key="3">
    <source>
        <dbReference type="ARBA" id="ARBA00001946"/>
    </source>
</evidence>
<dbReference type="UniPathway" id="UPA00077">
    <property type="reaction ID" value="UER00155"/>
</dbReference>
<keyword evidence="10" id="KW-0547">Nucleotide-binding</keyword>
<reference evidence="18 19" key="1">
    <citation type="journal article" date="2018" name="Mol. Biol. Evol.">
        <title>Broad Genomic Sampling Reveals a Smut Pathogenic Ancestry of the Fungal Clade Ustilaginomycotina.</title>
        <authorList>
            <person name="Kijpornyongpan T."/>
            <person name="Mondo S.J."/>
            <person name="Barry K."/>
            <person name="Sandor L."/>
            <person name="Lee J."/>
            <person name="Lipzen A."/>
            <person name="Pangilinan J."/>
            <person name="LaButti K."/>
            <person name="Hainaut M."/>
            <person name="Henrissat B."/>
            <person name="Grigoriev I.V."/>
            <person name="Spatafora J.W."/>
            <person name="Aime M.C."/>
        </authorList>
    </citation>
    <scope>NUCLEOTIDE SEQUENCE [LARGE SCALE GENOMIC DNA]</scope>
    <source>
        <strain evidence="18 19">MCA 4718</strain>
    </source>
</reference>
<comment type="similarity">
    <text evidence="6">In the N-terminal section; belongs to the DHNA family.</text>
</comment>
<dbReference type="SMART" id="SM00905">
    <property type="entry name" value="FolB"/>
    <property type="match status" value="2"/>
</dbReference>
<evidence type="ECO:0000256" key="10">
    <source>
        <dbReference type="ARBA" id="ARBA00022741"/>
    </source>
</evidence>
<keyword evidence="8" id="KW-0808">Transferase</keyword>
<dbReference type="RefSeq" id="XP_025345219.1">
    <property type="nucleotide sequence ID" value="XM_025493364.1"/>
</dbReference>
<dbReference type="Proteomes" id="UP000245942">
    <property type="component" value="Unassembled WGS sequence"/>
</dbReference>
<keyword evidence="13" id="KW-0460">Magnesium</keyword>
<evidence type="ECO:0000256" key="16">
    <source>
        <dbReference type="SAM" id="MobiDB-lite"/>
    </source>
</evidence>
<dbReference type="GO" id="GO:0003848">
    <property type="term" value="F:2-amino-4-hydroxy-6-hydroxymethyldihydropteridine diphosphokinase activity"/>
    <property type="evidence" value="ECO:0007669"/>
    <property type="project" value="UniProtKB-EC"/>
</dbReference>
<comment type="cofactor">
    <cofactor evidence="3">
        <name>Mg(2+)</name>
        <dbReference type="ChEBI" id="CHEBI:18420"/>
    </cofactor>
</comment>
<evidence type="ECO:0000256" key="9">
    <source>
        <dbReference type="ARBA" id="ARBA00022723"/>
    </source>
</evidence>
<dbReference type="GO" id="GO:0004156">
    <property type="term" value="F:dihydropteroate synthase activity"/>
    <property type="evidence" value="ECO:0007669"/>
    <property type="project" value="UniProtKB-EC"/>
</dbReference>
<feature type="region of interest" description="Disordered" evidence="16">
    <location>
        <begin position="793"/>
        <end position="821"/>
    </location>
</feature>
<keyword evidence="12" id="KW-0067">ATP-binding</keyword>
<evidence type="ECO:0000256" key="12">
    <source>
        <dbReference type="ARBA" id="ARBA00022840"/>
    </source>
</evidence>
<evidence type="ECO:0000256" key="2">
    <source>
        <dbReference type="ARBA" id="ARBA00000198"/>
    </source>
</evidence>
<dbReference type="CDD" id="cd00739">
    <property type="entry name" value="DHPS"/>
    <property type="match status" value="1"/>
</dbReference>
<feature type="compositionally biased region" description="Low complexity" evidence="16">
    <location>
        <begin position="312"/>
        <end position="333"/>
    </location>
</feature>
<feature type="region of interest" description="Disordered" evidence="16">
    <location>
        <begin position="306"/>
        <end position="333"/>
    </location>
</feature>
<dbReference type="InterPro" id="IPR006390">
    <property type="entry name" value="DHP_synth_dom"/>
</dbReference>
<feature type="compositionally biased region" description="Polar residues" evidence="16">
    <location>
        <begin position="793"/>
        <end position="804"/>
    </location>
</feature>
<dbReference type="GO" id="GO:0046656">
    <property type="term" value="P:folic acid biosynthetic process"/>
    <property type="evidence" value="ECO:0007669"/>
    <property type="project" value="UniProtKB-KW"/>
</dbReference>
<dbReference type="GO" id="GO:0046654">
    <property type="term" value="P:tetrahydrofolate biosynthetic process"/>
    <property type="evidence" value="ECO:0007669"/>
    <property type="project" value="UniProtKB-UniPathway"/>
</dbReference>